<dbReference type="EMBL" id="OV651830">
    <property type="protein sequence ID" value="CAH1105043.1"/>
    <property type="molecule type" value="Genomic_DNA"/>
</dbReference>
<dbReference type="OrthoDB" id="6347891at2759"/>
<dbReference type="Proteomes" id="UP001153636">
    <property type="component" value="Chromosome 18"/>
</dbReference>
<dbReference type="InterPro" id="IPR027854">
    <property type="entry name" value="STMP1"/>
</dbReference>
<dbReference type="Pfam" id="PF15054">
    <property type="entry name" value="DUF4535"/>
    <property type="match status" value="1"/>
</dbReference>
<organism evidence="1 2">
    <name type="scientific">Psylliodes chrysocephalus</name>
    <dbReference type="NCBI Taxonomy" id="3402493"/>
    <lineage>
        <taxon>Eukaryota</taxon>
        <taxon>Metazoa</taxon>
        <taxon>Ecdysozoa</taxon>
        <taxon>Arthropoda</taxon>
        <taxon>Hexapoda</taxon>
        <taxon>Insecta</taxon>
        <taxon>Pterygota</taxon>
        <taxon>Neoptera</taxon>
        <taxon>Endopterygota</taxon>
        <taxon>Coleoptera</taxon>
        <taxon>Polyphaga</taxon>
        <taxon>Cucujiformia</taxon>
        <taxon>Chrysomeloidea</taxon>
        <taxon>Chrysomelidae</taxon>
        <taxon>Galerucinae</taxon>
        <taxon>Alticini</taxon>
        <taxon>Psylliodes</taxon>
    </lineage>
</organism>
<accession>A0A9P0CRT1</accession>
<keyword evidence="2" id="KW-1185">Reference proteome</keyword>
<dbReference type="AlphaFoldDB" id="A0A9P0CRT1"/>
<name>A0A9P0CRT1_9CUCU</name>
<evidence type="ECO:0000313" key="2">
    <source>
        <dbReference type="Proteomes" id="UP001153636"/>
    </source>
</evidence>
<gene>
    <name evidence="1" type="ORF">PSYICH_LOCUS5799</name>
</gene>
<sequence length="46" mass="5336">MVRGIFSFLIGIYAGIYLSQNYDVPRVDDPTALYQKIKDFADKHKK</sequence>
<protein>
    <submittedName>
        <fullName evidence="1">Uncharacterized protein</fullName>
    </submittedName>
</protein>
<proteinExistence type="predicted"/>
<evidence type="ECO:0000313" key="1">
    <source>
        <dbReference type="EMBL" id="CAH1105043.1"/>
    </source>
</evidence>
<reference evidence="1" key="1">
    <citation type="submission" date="2022-01" db="EMBL/GenBank/DDBJ databases">
        <authorList>
            <person name="King R."/>
        </authorList>
    </citation>
    <scope>NUCLEOTIDE SEQUENCE</scope>
</reference>